<feature type="region of interest" description="Disordered" evidence="1">
    <location>
        <begin position="36"/>
        <end position="73"/>
    </location>
</feature>
<keyword evidence="3" id="KW-1185">Reference proteome</keyword>
<feature type="non-terminal residue" evidence="2">
    <location>
        <position position="73"/>
    </location>
</feature>
<reference evidence="2" key="1">
    <citation type="journal article" date="2020" name="bioRxiv">
        <title>Whole genome comparisons of ergot fungi reveals the divergence and evolution of species within the genus Claviceps are the result of varying mechanisms driving genome evolution and host range expansion.</title>
        <authorList>
            <person name="Wyka S.A."/>
            <person name="Mondo S.J."/>
            <person name="Liu M."/>
            <person name="Dettman J."/>
            <person name="Nalam V."/>
            <person name="Broders K.D."/>
        </authorList>
    </citation>
    <scope>NUCLEOTIDE SEQUENCE</scope>
    <source>
        <strain evidence="2">CCC 489</strain>
    </source>
</reference>
<dbReference type="Proteomes" id="UP000811619">
    <property type="component" value="Unassembled WGS sequence"/>
</dbReference>
<feature type="compositionally biased region" description="Low complexity" evidence="1">
    <location>
        <begin position="1"/>
        <end position="14"/>
    </location>
</feature>
<feature type="compositionally biased region" description="Basic residues" evidence="1">
    <location>
        <begin position="52"/>
        <end position="63"/>
    </location>
</feature>
<evidence type="ECO:0000256" key="1">
    <source>
        <dbReference type="SAM" id="MobiDB-lite"/>
    </source>
</evidence>
<evidence type="ECO:0000313" key="3">
    <source>
        <dbReference type="Proteomes" id="UP000811619"/>
    </source>
</evidence>
<name>A0A8K0NF62_9HYPO</name>
<gene>
    <name evidence="2" type="ORF">E4U42_001397</name>
</gene>
<comment type="caution">
    <text evidence="2">The sequence shown here is derived from an EMBL/GenBank/DDBJ whole genome shotgun (WGS) entry which is preliminary data.</text>
</comment>
<dbReference type="AlphaFoldDB" id="A0A8K0NF62"/>
<organism evidence="2 3">
    <name type="scientific">Claviceps africana</name>
    <dbReference type="NCBI Taxonomy" id="83212"/>
    <lineage>
        <taxon>Eukaryota</taxon>
        <taxon>Fungi</taxon>
        <taxon>Dikarya</taxon>
        <taxon>Ascomycota</taxon>
        <taxon>Pezizomycotina</taxon>
        <taxon>Sordariomycetes</taxon>
        <taxon>Hypocreomycetidae</taxon>
        <taxon>Hypocreales</taxon>
        <taxon>Clavicipitaceae</taxon>
        <taxon>Claviceps</taxon>
    </lineage>
</organism>
<protein>
    <submittedName>
        <fullName evidence="2">Uncharacterized protein</fullName>
    </submittedName>
</protein>
<evidence type="ECO:0000313" key="2">
    <source>
        <dbReference type="EMBL" id="KAG5913165.1"/>
    </source>
</evidence>
<accession>A0A8K0NF62</accession>
<feature type="compositionally biased region" description="Low complexity" evidence="1">
    <location>
        <begin position="64"/>
        <end position="73"/>
    </location>
</feature>
<dbReference type="OrthoDB" id="7344096at2759"/>
<dbReference type="EMBL" id="SRPY01001419">
    <property type="protein sequence ID" value="KAG5913165.1"/>
    <property type="molecule type" value="Genomic_DNA"/>
</dbReference>
<proteinExistence type="predicted"/>
<feature type="region of interest" description="Disordered" evidence="1">
    <location>
        <begin position="1"/>
        <end position="20"/>
    </location>
</feature>
<sequence>MAHAHMSSADSAVSFGASVPKTKEYMDSLVRPSRRQFEHIAQVQQEKEVQARRRAREHRRRRSASASTSSRGP</sequence>